<keyword evidence="4 7" id="KW-0812">Transmembrane</keyword>
<evidence type="ECO:0000256" key="2">
    <source>
        <dbReference type="ARBA" id="ARBA00022448"/>
    </source>
</evidence>
<dbReference type="InterPro" id="IPR048279">
    <property type="entry name" value="MdtK-like"/>
</dbReference>
<sequence length="467" mass="50916">MSTTTAKKGAAGIEAEGFGLFTLTWPIFLELFLFMLMGTADTLMLSSVSDEAVSAVGVANQYVFIAILVLEVIGNGASIVIAQYIGARKRIEAARISAIAITLNLLIGVTLSALFIALGKPLLRAVNLQGDVLGYAQSYLIIVGGGLFLQALINTLSSIIRTYGYTRQSMLVSLGMNVVHIIGNYLLIFGHMGFPEMGVAGAAVSTIVSRGIALLVFFWLFYRLMEVRIAIADYFRMSREYIRKILKIGIPSAFEQVTYHSCQSVFLYFVTFLGVEALASRQYAMNISMYIYLFSSAVGIGTAIITGRLIGAGRREEAYSRVWTSLKWGLGITVLIDAAAIAFREPLIGLFTQDQTIIRLASQVIVISLILETGRTFNLILINSLRAAGDANFTVYMGLLSMVGMSLPLGYFLAFRLELGLAGIWLAIAADEWLRGVIMFFRWRSRAWEKKALVDLAGQGALAVSGT</sequence>
<keyword evidence="9" id="KW-1185">Reference proteome</keyword>
<dbReference type="GO" id="GO:0015297">
    <property type="term" value="F:antiporter activity"/>
    <property type="evidence" value="ECO:0007669"/>
    <property type="project" value="InterPro"/>
</dbReference>
<dbReference type="PANTHER" id="PTHR42925:SF1">
    <property type="entry name" value="VIRULENCE FACTOR MVIN"/>
    <property type="match status" value="1"/>
</dbReference>
<evidence type="ECO:0000256" key="3">
    <source>
        <dbReference type="ARBA" id="ARBA00022475"/>
    </source>
</evidence>
<dbReference type="EMBL" id="CAJVAS010000027">
    <property type="protein sequence ID" value="CAG7644445.1"/>
    <property type="molecule type" value="Genomic_DNA"/>
</dbReference>
<dbReference type="Pfam" id="PF01554">
    <property type="entry name" value="MatE"/>
    <property type="match status" value="2"/>
</dbReference>
<comment type="subcellular location">
    <subcellularLocation>
        <location evidence="1">Cell membrane</location>
        <topology evidence="1">Multi-pass membrane protein</topology>
    </subcellularLocation>
</comment>
<feature type="transmembrane region" description="Helical" evidence="7">
    <location>
        <begin position="419"/>
        <end position="441"/>
    </location>
</feature>
<feature type="transmembrane region" description="Helical" evidence="7">
    <location>
        <begin position="265"/>
        <end position="284"/>
    </location>
</feature>
<feature type="transmembrane region" description="Helical" evidence="7">
    <location>
        <begin position="393"/>
        <end position="413"/>
    </location>
</feature>
<comment type="caution">
    <text evidence="8">The sequence shown here is derived from an EMBL/GenBank/DDBJ whole genome shotgun (WGS) entry which is preliminary data.</text>
</comment>
<dbReference type="RefSeq" id="WP_218094421.1">
    <property type="nucleotide sequence ID" value="NZ_CAJVAS010000027.1"/>
</dbReference>
<dbReference type="PANTHER" id="PTHR42925">
    <property type="entry name" value="MULTIDRUG AND TOXIN EFFLUX PROTEIN MATE FAMILY"/>
    <property type="match status" value="1"/>
</dbReference>
<feature type="transmembrane region" description="Helical" evidence="7">
    <location>
        <begin position="290"/>
        <end position="310"/>
    </location>
</feature>
<keyword evidence="5 7" id="KW-1133">Transmembrane helix</keyword>
<evidence type="ECO:0000313" key="8">
    <source>
        <dbReference type="EMBL" id="CAG7644445.1"/>
    </source>
</evidence>
<dbReference type="AlphaFoldDB" id="A0A916NKT0"/>
<reference evidence="8" key="1">
    <citation type="submission" date="2021-06" db="EMBL/GenBank/DDBJ databases">
        <authorList>
            <person name="Criscuolo A."/>
        </authorList>
    </citation>
    <scope>NUCLEOTIDE SEQUENCE</scope>
    <source>
        <strain evidence="8">CIP111600</strain>
    </source>
</reference>
<evidence type="ECO:0000256" key="6">
    <source>
        <dbReference type="ARBA" id="ARBA00023136"/>
    </source>
</evidence>
<feature type="transmembrane region" description="Helical" evidence="7">
    <location>
        <begin position="363"/>
        <end position="381"/>
    </location>
</feature>
<dbReference type="Proteomes" id="UP000693672">
    <property type="component" value="Unassembled WGS sequence"/>
</dbReference>
<dbReference type="InterPro" id="IPR047135">
    <property type="entry name" value="YsiQ"/>
</dbReference>
<gene>
    <name evidence="8" type="primary">yeeO_4</name>
    <name evidence="8" type="ORF">PAESOLCIP111_04705</name>
</gene>
<feature type="transmembrane region" description="Helical" evidence="7">
    <location>
        <begin position="200"/>
        <end position="222"/>
    </location>
</feature>
<name>A0A916NKT0_9BACL</name>
<feature type="transmembrane region" description="Helical" evidence="7">
    <location>
        <begin position="20"/>
        <end position="40"/>
    </location>
</feature>
<organism evidence="8 9">
    <name type="scientific">Paenibacillus solanacearum</name>
    <dbReference type="NCBI Taxonomy" id="2048548"/>
    <lineage>
        <taxon>Bacteria</taxon>
        <taxon>Bacillati</taxon>
        <taxon>Bacillota</taxon>
        <taxon>Bacilli</taxon>
        <taxon>Bacillales</taxon>
        <taxon>Paenibacillaceae</taxon>
        <taxon>Paenibacillus</taxon>
    </lineage>
</organism>
<evidence type="ECO:0000256" key="1">
    <source>
        <dbReference type="ARBA" id="ARBA00004651"/>
    </source>
</evidence>
<keyword evidence="6 7" id="KW-0472">Membrane</keyword>
<evidence type="ECO:0000256" key="5">
    <source>
        <dbReference type="ARBA" id="ARBA00022989"/>
    </source>
</evidence>
<keyword evidence="2" id="KW-0813">Transport</keyword>
<protein>
    <submittedName>
        <fullName evidence="8">FMN/FAD exporter YeeO</fullName>
    </submittedName>
</protein>
<dbReference type="InterPro" id="IPR002528">
    <property type="entry name" value="MATE_fam"/>
</dbReference>
<dbReference type="GO" id="GO:0042910">
    <property type="term" value="F:xenobiotic transmembrane transporter activity"/>
    <property type="evidence" value="ECO:0007669"/>
    <property type="project" value="InterPro"/>
</dbReference>
<dbReference type="GO" id="GO:0016020">
    <property type="term" value="C:membrane"/>
    <property type="evidence" value="ECO:0007669"/>
    <property type="project" value="InterPro"/>
</dbReference>
<dbReference type="NCBIfam" id="TIGR00797">
    <property type="entry name" value="matE"/>
    <property type="match status" value="1"/>
</dbReference>
<dbReference type="CDD" id="cd13134">
    <property type="entry name" value="MATE_like_8"/>
    <property type="match status" value="1"/>
</dbReference>
<dbReference type="PIRSF" id="PIRSF006603">
    <property type="entry name" value="DinF"/>
    <property type="match status" value="1"/>
</dbReference>
<evidence type="ECO:0000313" key="9">
    <source>
        <dbReference type="Proteomes" id="UP000693672"/>
    </source>
</evidence>
<feature type="transmembrane region" description="Helical" evidence="7">
    <location>
        <begin position="138"/>
        <end position="159"/>
    </location>
</feature>
<keyword evidence="3" id="KW-1003">Cell membrane</keyword>
<proteinExistence type="predicted"/>
<evidence type="ECO:0000256" key="4">
    <source>
        <dbReference type="ARBA" id="ARBA00022692"/>
    </source>
</evidence>
<feature type="transmembrane region" description="Helical" evidence="7">
    <location>
        <begin position="322"/>
        <end position="343"/>
    </location>
</feature>
<evidence type="ECO:0000256" key="7">
    <source>
        <dbReference type="SAM" id="Phobius"/>
    </source>
</evidence>
<feature type="transmembrane region" description="Helical" evidence="7">
    <location>
        <begin position="96"/>
        <end position="118"/>
    </location>
</feature>
<feature type="transmembrane region" description="Helical" evidence="7">
    <location>
        <begin position="171"/>
        <end position="194"/>
    </location>
</feature>
<accession>A0A916NKT0</accession>
<feature type="transmembrane region" description="Helical" evidence="7">
    <location>
        <begin position="60"/>
        <end position="84"/>
    </location>
</feature>